<dbReference type="Proteomes" id="UP000007797">
    <property type="component" value="Unassembled WGS sequence"/>
</dbReference>
<feature type="transmembrane region" description="Helical" evidence="15">
    <location>
        <begin position="75"/>
        <end position="96"/>
    </location>
</feature>
<comment type="subcellular location">
    <subcellularLocation>
        <location evidence="1">Membrane</location>
        <topology evidence="1">Multi-pass membrane protein</topology>
    </subcellularLocation>
</comment>
<evidence type="ECO:0000256" key="1">
    <source>
        <dbReference type="ARBA" id="ARBA00004141"/>
    </source>
</evidence>
<evidence type="ECO:0000256" key="9">
    <source>
        <dbReference type="ARBA" id="ARBA00023098"/>
    </source>
</evidence>
<feature type="region of interest" description="Disordered" evidence="14">
    <location>
        <begin position="220"/>
        <end position="239"/>
    </location>
</feature>
<dbReference type="RefSeq" id="XP_004362138.1">
    <property type="nucleotide sequence ID" value="XM_004362081.1"/>
</dbReference>
<feature type="transmembrane region" description="Helical" evidence="15">
    <location>
        <begin position="48"/>
        <end position="68"/>
    </location>
</feature>
<comment type="pathway">
    <text evidence="2">Lipid metabolism; fatty acid biosynthesis.</text>
</comment>
<keyword evidence="12" id="KW-0456">Lyase</keyword>
<keyword evidence="9" id="KW-0443">Lipid metabolism</keyword>
<dbReference type="GO" id="GO:0030148">
    <property type="term" value="P:sphingolipid biosynthetic process"/>
    <property type="evidence" value="ECO:0007669"/>
    <property type="project" value="TreeGrafter"/>
</dbReference>
<keyword evidence="10 15" id="KW-0472">Membrane</keyword>
<dbReference type="UniPathway" id="UPA00094"/>
<dbReference type="OMA" id="WSYILWQ"/>
<dbReference type="InterPro" id="IPR007482">
    <property type="entry name" value="Tyr_Pase-like_PTPLA"/>
</dbReference>
<keyword evidence="17" id="KW-1185">Reference proteome</keyword>
<evidence type="ECO:0000256" key="4">
    <source>
        <dbReference type="ARBA" id="ARBA00013122"/>
    </source>
</evidence>
<dbReference type="GeneID" id="14875905"/>
<evidence type="ECO:0000256" key="14">
    <source>
        <dbReference type="SAM" id="MobiDB-lite"/>
    </source>
</evidence>
<dbReference type="EMBL" id="GL883007">
    <property type="protein sequence ID" value="EGG24287.1"/>
    <property type="molecule type" value="Genomic_DNA"/>
</dbReference>
<dbReference type="PANTHER" id="PTHR11035:SF3">
    <property type="entry name" value="VERY-LONG-CHAIN (3R)-3-HYDROXYACYL-COA DEHYDRATASE"/>
    <property type="match status" value="1"/>
</dbReference>
<evidence type="ECO:0000256" key="7">
    <source>
        <dbReference type="ARBA" id="ARBA00022832"/>
    </source>
</evidence>
<dbReference type="AlphaFoldDB" id="F4PJ01"/>
<evidence type="ECO:0000256" key="12">
    <source>
        <dbReference type="ARBA" id="ARBA00023239"/>
    </source>
</evidence>
<dbReference type="EC" id="4.2.1.134" evidence="4"/>
<dbReference type="KEGG" id="dfa:DFA_06437"/>
<protein>
    <recommendedName>
        <fullName evidence="4">very-long-chain (3R)-3-hydroxyacyl-CoA dehydratase</fullName>
        <ecNumber evidence="4">4.2.1.134</ecNumber>
    </recommendedName>
</protein>
<dbReference type="STRING" id="1054147.F4PJ01"/>
<evidence type="ECO:0000256" key="8">
    <source>
        <dbReference type="ARBA" id="ARBA00022989"/>
    </source>
</evidence>
<keyword evidence="11" id="KW-0275">Fatty acid biosynthesis</keyword>
<keyword evidence="6 15" id="KW-0812">Transmembrane</keyword>
<evidence type="ECO:0000256" key="13">
    <source>
        <dbReference type="ARBA" id="ARBA00036671"/>
    </source>
</evidence>
<keyword evidence="8 15" id="KW-1133">Transmembrane helix</keyword>
<evidence type="ECO:0000256" key="3">
    <source>
        <dbReference type="ARBA" id="ARBA00007811"/>
    </source>
</evidence>
<sequence length="239" mass="26712">MAGLVKKYLFLYNIVQFGGWTYILYLLAAHFHAGGWSSQSLIGVWQHVGWWVTLFQFGAVLEIVHSLVGFVKTPVATTFVQVFSRVACVTLAILVPTTNDHWAMSLMLTAWGITEVVRYLFYALSLYDAVPYILGWLRYTLFIILYPSGVTGETGTIIASLPYVKETGLWSITMPNALNVSFNLYYTLIGSLAFYVIGLPWLYTYMLGQRKRFIQSGGVTKKPATSSVTSSPSSAKKQN</sequence>
<keyword evidence="7" id="KW-0276">Fatty acid metabolism</keyword>
<dbReference type="GO" id="GO:0102158">
    <property type="term" value="F:very-long-chain (3R)-3-hydroxyacyl-CoA dehydratase activity"/>
    <property type="evidence" value="ECO:0007669"/>
    <property type="project" value="UniProtKB-EC"/>
</dbReference>
<evidence type="ECO:0000313" key="17">
    <source>
        <dbReference type="Proteomes" id="UP000007797"/>
    </source>
</evidence>
<gene>
    <name evidence="16" type="ORF">DFA_06437</name>
</gene>
<feature type="transmembrane region" description="Helical" evidence="15">
    <location>
        <begin position="9"/>
        <end position="28"/>
    </location>
</feature>
<evidence type="ECO:0000256" key="11">
    <source>
        <dbReference type="ARBA" id="ARBA00023160"/>
    </source>
</evidence>
<accession>F4PJ01</accession>
<name>F4PJ01_CACFS</name>
<feature type="transmembrane region" description="Helical" evidence="15">
    <location>
        <begin position="184"/>
        <end position="203"/>
    </location>
</feature>
<dbReference type="OrthoDB" id="46988at2759"/>
<keyword evidence="5" id="KW-0444">Lipid biosynthesis</keyword>
<evidence type="ECO:0000256" key="15">
    <source>
        <dbReference type="SAM" id="Phobius"/>
    </source>
</evidence>
<dbReference type="Pfam" id="PF04387">
    <property type="entry name" value="PTPLA"/>
    <property type="match status" value="1"/>
</dbReference>
<evidence type="ECO:0000313" key="16">
    <source>
        <dbReference type="EMBL" id="EGG24287.1"/>
    </source>
</evidence>
<evidence type="ECO:0000256" key="6">
    <source>
        <dbReference type="ARBA" id="ARBA00022692"/>
    </source>
</evidence>
<organism evidence="16 17">
    <name type="scientific">Cavenderia fasciculata</name>
    <name type="common">Slime mold</name>
    <name type="synonym">Dictyostelium fasciculatum</name>
    <dbReference type="NCBI Taxonomy" id="261658"/>
    <lineage>
        <taxon>Eukaryota</taxon>
        <taxon>Amoebozoa</taxon>
        <taxon>Evosea</taxon>
        <taxon>Eumycetozoa</taxon>
        <taxon>Dictyostelia</taxon>
        <taxon>Acytosteliales</taxon>
        <taxon>Cavenderiaceae</taxon>
        <taxon>Cavenderia</taxon>
    </lineage>
</organism>
<evidence type="ECO:0000256" key="5">
    <source>
        <dbReference type="ARBA" id="ARBA00022516"/>
    </source>
</evidence>
<dbReference type="GO" id="GO:0042761">
    <property type="term" value="P:very long-chain fatty acid biosynthetic process"/>
    <property type="evidence" value="ECO:0007669"/>
    <property type="project" value="TreeGrafter"/>
</dbReference>
<comment type="catalytic activity">
    <reaction evidence="13">
        <text>a very-long-chain (3R)-3-hydroxyacyl-CoA = a very-long-chain (2E)-enoyl-CoA + H2O</text>
        <dbReference type="Rhea" id="RHEA:45812"/>
        <dbReference type="ChEBI" id="CHEBI:15377"/>
        <dbReference type="ChEBI" id="CHEBI:83728"/>
        <dbReference type="ChEBI" id="CHEBI:85440"/>
        <dbReference type="EC" id="4.2.1.134"/>
    </reaction>
</comment>
<dbReference type="PANTHER" id="PTHR11035">
    <property type="entry name" value="VERY-LONG-CHAIN (3R)-3-HYDROXYACYL-COA DEHYDRATASE"/>
    <property type="match status" value="1"/>
</dbReference>
<proteinExistence type="inferred from homology"/>
<comment type="similarity">
    <text evidence="3">Belongs to the very long-chain fatty acids dehydratase HACD family.</text>
</comment>
<dbReference type="GO" id="GO:0030497">
    <property type="term" value="P:fatty acid elongation"/>
    <property type="evidence" value="ECO:0007669"/>
    <property type="project" value="TreeGrafter"/>
</dbReference>
<evidence type="ECO:0000256" key="10">
    <source>
        <dbReference type="ARBA" id="ARBA00023136"/>
    </source>
</evidence>
<reference evidence="17" key="1">
    <citation type="journal article" date="2011" name="Genome Res.">
        <title>Phylogeny-wide analysis of social amoeba genomes highlights ancient origins for complex intercellular communication.</title>
        <authorList>
            <person name="Heidel A.J."/>
            <person name="Lawal H.M."/>
            <person name="Felder M."/>
            <person name="Schilde C."/>
            <person name="Helps N.R."/>
            <person name="Tunggal B."/>
            <person name="Rivero F."/>
            <person name="John U."/>
            <person name="Schleicher M."/>
            <person name="Eichinger L."/>
            <person name="Platzer M."/>
            <person name="Noegel A.A."/>
            <person name="Schaap P."/>
            <person name="Gloeckner G."/>
        </authorList>
    </citation>
    <scope>NUCLEOTIDE SEQUENCE [LARGE SCALE GENOMIC DNA]</scope>
    <source>
        <strain evidence="17">SH3</strain>
    </source>
</reference>
<dbReference type="GO" id="GO:0005789">
    <property type="term" value="C:endoplasmic reticulum membrane"/>
    <property type="evidence" value="ECO:0007669"/>
    <property type="project" value="TreeGrafter"/>
</dbReference>
<evidence type="ECO:0000256" key="2">
    <source>
        <dbReference type="ARBA" id="ARBA00005194"/>
    </source>
</evidence>
<feature type="transmembrane region" description="Helical" evidence="15">
    <location>
        <begin position="139"/>
        <end position="164"/>
    </location>
</feature>